<evidence type="ECO:0000313" key="4">
    <source>
        <dbReference type="EMBL" id="NBG95237.1"/>
    </source>
</evidence>
<dbReference type="GO" id="GO:0016829">
    <property type="term" value="F:lyase activity"/>
    <property type="evidence" value="ECO:0007669"/>
    <property type="project" value="InterPro"/>
</dbReference>
<dbReference type="OrthoDB" id="9787373at2"/>
<dbReference type="InterPro" id="IPR012480">
    <property type="entry name" value="Hepar_II_III_C"/>
</dbReference>
<feature type="region of interest" description="Disordered" evidence="2">
    <location>
        <begin position="585"/>
        <end position="631"/>
    </location>
</feature>
<organism evidence="4 5">
    <name type="scientific">Pyruvatibacter mobilis</name>
    <dbReference type="NCBI Taxonomy" id="1712261"/>
    <lineage>
        <taxon>Bacteria</taxon>
        <taxon>Pseudomonadati</taxon>
        <taxon>Pseudomonadota</taxon>
        <taxon>Alphaproteobacteria</taxon>
        <taxon>Hyphomicrobiales</taxon>
        <taxon>Parvibaculaceae</taxon>
        <taxon>Pyruvatibacter</taxon>
    </lineage>
</organism>
<dbReference type="EMBL" id="WXYQ01000004">
    <property type="protein sequence ID" value="NBG95237.1"/>
    <property type="molecule type" value="Genomic_DNA"/>
</dbReference>
<dbReference type="GO" id="GO:0030313">
    <property type="term" value="C:cell envelope"/>
    <property type="evidence" value="ECO:0007669"/>
    <property type="project" value="UniProtKB-SubCell"/>
</dbReference>
<evidence type="ECO:0000256" key="1">
    <source>
        <dbReference type="ARBA" id="ARBA00004196"/>
    </source>
</evidence>
<comment type="subcellular location">
    <subcellularLocation>
        <location evidence="1">Cell envelope</location>
    </subcellularLocation>
</comment>
<dbReference type="Proteomes" id="UP000470384">
    <property type="component" value="Unassembled WGS sequence"/>
</dbReference>
<evidence type="ECO:0000256" key="2">
    <source>
        <dbReference type="SAM" id="MobiDB-lite"/>
    </source>
</evidence>
<dbReference type="Pfam" id="PF07940">
    <property type="entry name" value="Hepar_II_III_C"/>
    <property type="match status" value="1"/>
</dbReference>
<evidence type="ECO:0000259" key="3">
    <source>
        <dbReference type="Pfam" id="PF07940"/>
    </source>
</evidence>
<keyword evidence="5" id="KW-1185">Reference proteome</keyword>
<comment type="caution">
    <text evidence="4">The sequence shown here is derived from an EMBL/GenBank/DDBJ whole genome shotgun (WGS) entry which is preliminary data.</text>
</comment>
<protein>
    <submittedName>
        <fullName evidence="4">Heparinase</fullName>
    </submittedName>
</protein>
<proteinExistence type="predicted"/>
<evidence type="ECO:0000313" key="5">
    <source>
        <dbReference type="Proteomes" id="UP000470384"/>
    </source>
</evidence>
<sequence>MSGPVDLTGQAAARSLGLAGRMLADLAFATRPYRMTLRGPMPDGIILNPQDLRPADPRIGQALIDGKIELPGGHLQADPAHLFTLDMPSALFAEQLHGFAWLRHLAACPDDARTETAQALAAAWLETCSQWHRTGWQPHVLARRLISWATHGQLLLDGADVVYRSDLLRNMAAQARHLSRTAARAPRGHKRLTAAIGLAISGVTLSEGRARLGRGLALVTRELDRQLLPDGGHVSRNPQIQLDLLADLVALRDALMARDVEVPGTILNAVDRAMPMLRFFRHGDGRMAQFNGADEGATGALDAVLAHDDANGRPFGFAPHSGFQRAAAGRTLVVVDAGAPPQPADAQQAHAGCLSFEMSAGRHRLVVNCGPSHAAGDTPNAAAWSDAARATAAHSTVTVADTSSARILQARWLRRILGPRLVDGPRLVESRRTEEERGVWLEMRHDGYVQRFGLEHERRVFLSADGDDFRGEDTLFRLRPPAAPWWDPFGITSREEPQESFAIRFHLHPDVRASLAHDGTTVLALLPNGDGWQFRASGNADMTLEETVYMGQPGPPRRARQIVVTHHVFRGEAHVKWSFRRLTTRNLGTNSGDTGGDEDTPAQQDAFAPEEPEPSVPPIGMSPPLGDDPSN</sequence>
<reference evidence="4 5" key="1">
    <citation type="journal article" date="2016" name="Int. J. Syst. Evol. Microbiol.">
        <title>Pyruvatibacter mobilis gen. nov., sp. nov., a marine bacterium from the culture broth of Picochlorum sp. 122.</title>
        <authorList>
            <person name="Wang G."/>
            <person name="Tang M."/>
            <person name="Wu H."/>
            <person name="Dai S."/>
            <person name="Li T."/>
            <person name="Chen C."/>
            <person name="He H."/>
            <person name="Fan J."/>
            <person name="Xiang W."/>
            <person name="Li X."/>
        </authorList>
    </citation>
    <scope>NUCLEOTIDE SEQUENCE [LARGE SCALE GENOMIC DNA]</scope>
    <source>
        <strain evidence="4 5">GYP-11</strain>
    </source>
</reference>
<gene>
    <name evidence="4" type="ORF">GTQ45_05780</name>
</gene>
<name>A0A845Q9Y0_9HYPH</name>
<dbReference type="Gene3D" id="1.50.10.100">
    <property type="entry name" value="Chondroitin AC/alginate lyase"/>
    <property type="match status" value="1"/>
</dbReference>
<dbReference type="RefSeq" id="WP_160587218.1">
    <property type="nucleotide sequence ID" value="NZ_BMHN01000001.1"/>
</dbReference>
<accession>A0A845Q9Y0</accession>
<dbReference type="Gene3D" id="2.70.98.70">
    <property type="match status" value="1"/>
</dbReference>
<dbReference type="AlphaFoldDB" id="A0A845Q9Y0"/>
<dbReference type="InterPro" id="IPR008929">
    <property type="entry name" value="Chondroitin_lyas"/>
</dbReference>
<dbReference type="GeneID" id="300656154"/>
<feature type="domain" description="Heparinase II/III-like C-terminal" evidence="3">
    <location>
        <begin position="312"/>
        <end position="578"/>
    </location>
</feature>